<keyword evidence="9" id="KW-0676">Redox-active center</keyword>
<dbReference type="Gene3D" id="1.20.1440.130">
    <property type="entry name" value="VKOR domain"/>
    <property type="match status" value="1"/>
</dbReference>
<dbReference type="Proteomes" id="UP000886865">
    <property type="component" value="Unassembled WGS sequence"/>
</dbReference>
<keyword evidence="5 10" id="KW-1133">Transmembrane helix</keyword>
<sequence>MDKKKTILITLLALIGFALTIELTLIFFKVNFNDTFSASFCSVNNLIDCDGVAKTNYSLFLGVPLSLWGMFFYLLTLFLNYVHIIQNKFKNTIFDVFKNPKSYIATLGLISFSISMCLATISIFKINKICVLCFITYFIDLFIAICAKSKGSFFVEDIKNTIFDFIEGVKKYTVLFVVVLFAFIGFVSYTSVSLVFSPQQKVQKSFDEFIKMDKNKYAVSGNVMGNPNGDKIYVYSDFMCPFCRVTNIMVSKFAHEEKRVLIIHENYPLDTECNKYIPHTVHPGACTLARYALAAKKQNKYWDMANLIFDEHPTSEAEILRLSEKINIDIAKLVEDVGSTEVQNELLAQIDSAYKRGIFGTPTIVIDDIPYTSAMPYYRIKTLYSQALKRHKRAQR</sequence>
<dbReference type="GO" id="GO:0016020">
    <property type="term" value="C:membrane"/>
    <property type="evidence" value="ECO:0007669"/>
    <property type="project" value="UniProtKB-SubCell"/>
</dbReference>
<dbReference type="InterPro" id="IPR001853">
    <property type="entry name" value="DSBA-like_thioredoxin_dom"/>
</dbReference>
<keyword evidence="3 10" id="KW-0812">Transmembrane</keyword>
<keyword evidence="7 10" id="KW-0472">Membrane</keyword>
<reference evidence="12" key="1">
    <citation type="submission" date="2020-10" db="EMBL/GenBank/DDBJ databases">
        <authorList>
            <person name="Gilroy R."/>
        </authorList>
    </citation>
    <scope>NUCLEOTIDE SEQUENCE</scope>
    <source>
        <strain evidence="12">CHK152-2871</strain>
    </source>
</reference>
<feature type="transmembrane region" description="Helical" evidence="10">
    <location>
        <begin position="7"/>
        <end position="28"/>
    </location>
</feature>
<dbReference type="GO" id="GO:0048038">
    <property type="term" value="F:quinone binding"/>
    <property type="evidence" value="ECO:0007669"/>
    <property type="project" value="UniProtKB-KW"/>
</dbReference>
<dbReference type="Pfam" id="PF07884">
    <property type="entry name" value="VKOR"/>
    <property type="match status" value="1"/>
</dbReference>
<evidence type="ECO:0000256" key="3">
    <source>
        <dbReference type="ARBA" id="ARBA00022692"/>
    </source>
</evidence>
<evidence type="ECO:0000259" key="11">
    <source>
        <dbReference type="SMART" id="SM00756"/>
    </source>
</evidence>
<dbReference type="InterPro" id="IPR036249">
    <property type="entry name" value="Thioredoxin-like_sf"/>
</dbReference>
<evidence type="ECO:0000313" key="13">
    <source>
        <dbReference type="Proteomes" id="UP000886865"/>
    </source>
</evidence>
<evidence type="ECO:0000256" key="8">
    <source>
        <dbReference type="ARBA" id="ARBA00023157"/>
    </source>
</evidence>
<evidence type="ECO:0000256" key="1">
    <source>
        <dbReference type="ARBA" id="ARBA00004141"/>
    </source>
</evidence>
<dbReference type="PANTHER" id="PTHR13887:SF56">
    <property type="entry name" value="THIOREDOXIN-LIKE REDUCTASE RV2466C"/>
    <property type="match status" value="1"/>
</dbReference>
<evidence type="ECO:0000256" key="10">
    <source>
        <dbReference type="SAM" id="Phobius"/>
    </source>
</evidence>
<dbReference type="Gene3D" id="3.40.30.10">
    <property type="entry name" value="Glutaredoxin"/>
    <property type="match status" value="1"/>
</dbReference>
<feature type="transmembrane region" description="Helical" evidence="10">
    <location>
        <begin position="172"/>
        <end position="196"/>
    </location>
</feature>
<proteinExistence type="inferred from homology"/>
<dbReference type="InterPro" id="IPR012932">
    <property type="entry name" value="VKOR"/>
</dbReference>
<evidence type="ECO:0000256" key="7">
    <source>
        <dbReference type="ARBA" id="ARBA00023136"/>
    </source>
</evidence>
<dbReference type="PANTHER" id="PTHR13887">
    <property type="entry name" value="GLUTATHIONE S-TRANSFERASE KAPPA"/>
    <property type="match status" value="1"/>
</dbReference>
<evidence type="ECO:0000313" key="12">
    <source>
        <dbReference type="EMBL" id="HIS73622.1"/>
    </source>
</evidence>
<comment type="caution">
    <text evidence="12">The sequence shown here is derived from an EMBL/GenBank/DDBJ whole genome shotgun (WGS) entry which is preliminary data.</text>
</comment>
<evidence type="ECO:0000256" key="9">
    <source>
        <dbReference type="ARBA" id="ARBA00023284"/>
    </source>
</evidence>
<dbReference type="GO" id="GO:0016491">
    <property type="term" value="F:oxidoreductase activity"/>
    <property type="evidence" value="ECO:0007669"/>
    <property type="project" value="UniProtKB-KW"/>
</dbReference>
<dbReference type="AlphaFoldDB" id="A0A9D1FH77"/>
<dbReference type="SMART" id="SM00756">
    <property type="entry name" value="VKc"/>
    <property type="match status" value="1"/>
</dbReference>
<evidence type="ECO:0000256" key="5">
    <source>
        <dbReference type="ARBA" id="ARBA00022989"/>
    </source>
</evidence>
<dbReference type="CDD" id="cd12920">
    <property type="entry name" value="VKOR_3"/>
    <property type="match status" value="1"/>
</dbReference>
<evidence type="ECO:0000256" key="4">
    <source>
        <dbReference type="ARBA" id="ARBA00022719"/>
    </source>
</evidence>
<keyword evidence="4" id="KW-0874">Quinone</keyword>
<feature type="transmembrane region" description="Helical" evidence="10">
    <location>
        <begin position="129"/>
        <end position="147"/>
    </location>
</feature>
<name>A0A9D1FH77_9BACT</name>
<feature type="transmembrane region" description="Helical" evidence="10">
    <location>
        <begin position="65"/>
        <end position="82"/>
    </location>
</feature>
<protein>
    <submittedName>
        <fullName evidence="12">DsbA family protein</fullName>
    </submittedName>
</protein>
<gene>
    <name evidence="12" type="ORF">IAA86_01215</name>
</gene>
<dbReference type="InterPro" id="IPR038354">
    <property type="entry name" value="VKOR_sf"/>
</dbReference>
<comment type="similarity">
    <text evidence="2">Belongs to the VKOR family.</text>
</comment>
<evidence type="ECO:0000256" key="2">
    <source>
        <dbReference type="ARBA" id="ARBA00006214"/>
    </source>
</evidence>
<dbReference type="SUPFAM" id="SSF52833">
    <property type="entry name" value="Thioredoxin-like"/>
    <property type="match status" value="1"/>
</dbReference>
<accession>A0A9D1FH77</accession>
<evidence type="ECO:0000256" key="6">
    <source>
        <dbReference type="ARBA" id="ARBA00023002"/>
    </source>
</evidence>
<comment type="subcellular location">
    <subcellularLocation>
        <location evidence="1">Membrane</location>
        <topology evidence="1">Multi-pass membrane protein</topology>
    </subcellularLocation>
</comment>
<keyword evidence="6" id="KW-0560">Oxidoreductase</keyword>
<feature type="domain" description="Vitamin K epoxide reductase" evidence="11">
    <location>
        <begin position="2"/>
        <end position="151"/>
    </location>
</feature>
<keyword evidence="8" id="KW-1015">Disulfide bond</keyword>
<dbReference type="Pfam" id="PF01323">
    <property type="entry name" value="DSBA"/>
    <property type="match status" value="1"/>
</dbReference>
<feature type="transmembrane region" description="Helical" evidence="10">
    <location>
        <begin position="103"/>
        <end position="123"/>
    </location>
</feature>
<organism evidence="12 13">
    <name type="scientific">Candidatus Galligastranaerophilus intestinavium</name>
    <dbReference type="NCBI Taxonomy" id="2840836"/>
    <lineage>
        <taxon>Bacteria</taxon>
        <taxon>Candidatus Galligastranaerophilus</taxon>
    </lineage>
</organism>
<dbReference type="EMBL" id="DVJQ01000010">
    <property type="protein sequence ID" value="HIS73622.1"/>
    <property type="molecule type" value="Genomic_DNA"/>
</dbReference>
<reference evidence="12" key="2">
    <citation type="journal article" date="2021" name="PeerJ">
        <title>Extensive microbial diversity within the chicken gut microbiome revealed by metagenomics and culture.</title>
        <authorList>
            <person name="Gilroy R."/>
            <person name="Ravi A."/>
            <person name="Getino M."/>
            <person name="Pursley I."/>
            <person name="Horton D.L."/>
            <person name="Alikhan N.F."/>
            <person name="Baker D."/>
            <person name="Gharbi K."/>
            <person name="Hall N."/>
            <person name="Watson M."/>
            <person name="Adriaenssens E.M."/>
            <person name="Foster-Nyarko E."/>
            <person name="Jarju S."/>
            <person name="Secka A."/>
            <person name="Antonio M."/>
            <person name="Oren A."/>
            <person name="Chaudhuri R.R."/>
            <person name="La Ragione R."/>
            <person name="Hildebrand F."/>
            <person name="Pallen M.J."/>
        </authorList>
    </citation>
    <scope>NUCLEOTIDE SEQUENCE</scope>
    <source>
        <strain evidence="12">CHK152-2871</strain>
    </source>
</reference>